<reference evidence="19" key="1">
    <citation type="submission" date="2025-08" db="UniProtKB">
        <authorList>
            <consortium name="Ensembl"/>
        </authorList>
    </citation>
    <scope>IDENTIFICATION</scope>
</reference>
<evidence type="ECO:0000313" key="19">
    <source>
        <dbReference type="Ensembl" id="ENSMMOP00000011059.1"/>
    </source>
</evidence>
<evidence type="ECO:0000256" key="4">
    <source>
        <dbReference type="ARBA" id="ARBA00012647"/>
    </source>
</evidence>
<dbReference type="EC" id="3.1.3.1" evidence="4 17"/>
<evidence type="ECO:0000256" key="2">
    <source>
        <dbReference type="ARBA" id="ARBA00005984"/>
    </source>
</evidence>
<evidence type="ECO:0000256" key="3">
    <source>
        <dbReference type="ARBA" id="ARBA00011738"/>
    </source>
</evidence>
<dbReference type="AlphaFoldDB" id="A0A3Q3WPV7"/>
<accession>A0A3Q3WPV7</accession>
<evidence type="ECO:0000256" key="15">
    <source>
        <dbReference type="PIRSR" id="PIRSR601952-2"/>
    </source>
</evidence>
<feature type="binding site" evidence="15">
    <location>
        <position position="71"/>
    </location>
    <ligand>
        <name>Mg(2+)</name>
        <dbReference type="ChEBI" id="CHEBI:18420"/>
    </ligand>
</feature>
<evidence type="ECO:0000256" key="17">
    <source>
        <dbReference type="RuleBase" id="RU003947"/>
    </source>
</evidence>
<keyword evidence="11" id="KW-0472">Membrane</keyword>
<dbReference type="Ensembl" id="ENSMMOT00000011250.1">
    <property type="protein sequence ID" value="ENSMMOP00000011059.1"/>
    <property type="gene ID" value="ENSMMOG00000008531.1"/>
</dbReference>
<keyword evidence="9 15" id="KW-0862">Zinc</keyword>
<keyword evidence="6" id="KW-0336">GPI-anchor</keyword>
<evidence type="ECO:0000256" key="5">
    <source>
        <dbReference type="ARBA" id="ARBA00022475"/>
    </source>
</evidence>
<evidence type="ECO:0000256" key="16">
    <source>
        <dbReference type="RuleBase" id="RU003946"/>
    </source>
</evidence>
<dbReference type="InterPro" id="IPR001952">
    <property type="entry name" value="Alkaline_phosphatase"/>
</dbReference>
<dbReference type="PANTHER" id="PTHR11596">
    <property type="entry name" value="ALKALINE PHOSPHATASE"/>
    <property type="match status" value="1"/>
</dbReference>
<dbReference type="PROSITE" id="PS00123">
    <property type="entry name" value="ALKALINE_PHOSPHATASE"/>
    <property type="match status" value="1"/>
</dbReference>
<feature type="binding site" evidence="15">
    <location>
        <position position="184"/>
    </location>
    <ligand>
        <name>Mg(2+)</name>
        <dbReference type="ChEBI" id="CHEBI:18420"/>
    </ligand>
</feature>
<comment type="subcellular location">
    <subcellularLocation>
        <location evidence="1">Cell membrane</location>
        <topology evidence="1">Lipid-anchor</topology>
        <topology evidence="1">GPI-anchor</topology>
    </subcellularLocation>
</comment>
<keyword evidence="7 15" id="KW-0479">Metal-binding</keyword>
<feature type="binding site" evidence="15">
    <location>
        <position position="450"/>
    </location>
    <ligand>
        <name>Zn(2+)</name>
        <dbReference type="ChEBI" id="CHEBI:29105"/>
        <label>2</label>
    </ligand>
</feature>
<organism evidence="19 20">
    <name type="scientific">Mola mola</name>
    <name type="common">Ocean sunfish</name>
    <name type="synonym">Tetraodon mola</name>
    <dbReference type="NCBI Taxonomy" id="94237"/>
    <lineage>
        <taxon>Eukaryota</taxon>
        <taxon>Metazoa</taxon>
        <taxon>Chordata</taxon>
        <taxon>Craniata</taxon>
        <taxon>Vertebrata</taxon>
        <taxon>Euteleostomi</taxon>
        <taxon>Actinopterygii</taxon>
        <taxon>Neopterygii</taxon>
        <taxon>Teleostei</taxon>
        <taxon>Neoteleostei</taxon>
        <taxon>Acanthomorphata</taxon>
        <taxon>Eupercaria</taxon>
        <taxon>Tetraodontiformes</taxon>
        <taxon>Molidae</taxon>
        <taxon>Mola</taxon>
    </lineage>
</organism>
<dbReference type="GO" id="GO:0005886">
    <property type="term" value="C:plasma membrane"/>
    <property type="evidence" value="ECO:0007669"/>
    <property type="project" value="UniProtKB-SubCell"/>
</dbReference>
<dbReference type="CDD" id="cd16012">
    <property type="entry name" value="ALP"/>
    <property type="match status" value="1"/>
</dbReference>
<dbReference type="SMART" id="SM00098">
    <property type="entry name" value="alkPPc"/>
    <property type="match status" value="1"/>
</dbReference>
<keyword evidence="12" id="KW-0325">Glycoprotein</keyword>
<comment type="cofactor">
    <cofactor evidence="15">
        <name>Mg(2+)</name>
        <dbReference type="ChEBI" id="CHEBI:18420"/>
    </cofactor>
    <text evidence="15">Binds 1 Mg(2+) ion.</text>
</comment>
<evidence type="ECO:0000256" key="12">
    <source>
        <dbReference type="ARBA" id="ARBA00023180"/>
    </source>
</evidence>
<proteinExistence type="inferred from homology"/>
<comment type="similarity">
    <text evidence="2 16">Belongs to the alkaline phosphatase family.</text>
</comment>
<evidence type="ECO:0000256" key="14">
    <source>
        <dbReference type="PIRSR" id="PIRSR601952-1"/>
    </source>
</evidence>
<feature type="binding site" evidence="15">
    <location>
        <position position="342"/>
    </location>
    <ligand>
        <name>Zn(2+)</name>
        <dbReference type="ChEBI" id="CHEBI:29105"/>
        <label>2</label>
    </ligand>
</feature>
<evidence type="ECO:0000256" key="1">
    <source>
        <dbReference type="ARBA" id="ARBA00004609"/>
    </source>
</evidence>
<dbReference type="InterPro" id="IPR018299">
    <property type="entry name" value="Alkaline_phosphatase_AS"/>
</dbReference>
<feature type="binding site" evidence="15">
    <location>
        <position position="383"/>
    </location>
    <ligand>
        <name>Zn(2+)</name>
        <dbReference type="ChEBI" id="CHEBI:29105"/>
        <label>2</label>
    </ligand>
</feature>
<evidence type="ECO:0000256" key="10">
    <source>
        <dbReference type="ARBA" id="ARBA00022842"/>
    </source>
</evidence>
<evidence type="ECO:0000256" key="13">
    <source>
        <dbReference type="ARBA" id="ARBA00023288"/>
    </source>
</evidence>
<evidence type="ECO:0000256" key="8">
    <source>
        <dbReference type="ARBA" id="ARBA00022801"/>
    </source>
</evidence>
<keyword evidence="10 15" id="KW-0460">Magnesium</keyword>
<evidence type="ECO:0000256" key="9">
    <source>
        <dbReference type="ARBA" id="ARBA00022833"/>
    </source>
</evidence>
<dbReference type="FunFam" id="3.40.720.10:FF:000008">
    <property type="entry name" value="Alkaline phosphatase"/>
    <property type="match status" value="1"/>
</dbReference>
<feature type="binding site" evidence="15">
    <location>
        <position position="384"/>
    </location>
    <ligand>
        <name>Zn(2+)</name>
        <dbReference type="ChEBI" id="CHEBI:29105"/>
        <label>2</label>
    </ligand>
</feature>
<evidence type="ECO:0000256" key="11">
    <source>
        <dbReference type="ARBA" id="ARBA00023136"/>
    </source>
</evidence>
<dbReference type="GO" id="GO:0098552">
    <property type="term" value="C:side of membrane"/>
    <property type="evidence" value="ECO:0007669"/>
    <property type="project" value="UniProtKB-KW"/>
</dbReference>
<keyword evidence="5" id="KW-1003">Cell membrane</keyword>
<comment type="subunit">
    <text evidence="3">Homodimer.</text>
</comment>
<evidence type="ECO:0000256" key="18">
    <source>
        <dbReference type="SAM" id="SignalP"/>
    </source>
</evidence>
<feature type="binding site" evidence="15">
    <location>
        <position position="182"/>
    </location>
    <ligand>
        <name>Mg(2+)</name>
        <dbReference type="ChEBI" id="CHEBI:18420"/>
    </ligand>
</feature>
<evidence type="ECO:0000256" key="7">
    <source>
        <dbReference type="ARBA" id="ARBA00022723"/>
    </source>
</evidence>
<sequence>MAHCRVPNFLLILLGPMLFAVGWATMESQVLYELERDPAYWDAQARETLDAALKLRPRDHQAKNIILFLGDGMGVSTVSAARILRGQMEGRSGEETVLAMDTFPYVALSKTYSVDRQVADSASTATAYHCGVKANAKTVGLSANAVAYECNTTFGNEVYSVLRRAKAQGKSVGIVTTTRVQHASPAAAYAHSVSRGWYSDADLPSSAREQGCVDIATQLVTNVDIDVILGGGRMYMTPKGTPDPEYPTSNSRKGDRKDKMNLIDIWLKNKSSHYVWHKKEFDEINIKTTDRLMGLFEPKDMRFEVFRNSTRDPSIMEMTEKAIQILNKNPKGYFLFVEDEIDHGHHDGIAKLALTEAVAFDKAIQRAAQLTRESDTLTVVTADHSHVFTFGGSTPRGNPIFGEIIQNDKMPFTSILYANGPGYIHVNGSRGNITMEYMQQAAVPLDVETHGGEDVTIYAKGPMAHLFHGVKEQNYLSCTSSSHFIILLLCCMLLFHKR</sequence>
<dbReference type="InterPro" id="IPR017850">
    <property type="entry name" value="Alkaline_phosphatase_core_sf"/>
</dbReference>
<feature type="binding site" evidence="15">
    <location>
        <position position="346"/>
    </location>
    <ligand>
        <name>Zn(2+)</name>
        <dbReference type="ChEBI" id="CHEBI:29105"/>
        <label>2</label>
    </ligand>
</feature>
<keyword evidence="20" id="KW-1185">Reference proteome</keyword>
<dbReference type="Proteomes" id="UP000261620">
    <property type="component" value="Unplaced"/>
</dbReference>
<reference evidence="19" key="2">
    <citation type="submission" date="2025-09" db="UniProtKB">
        <authorList>
            <consortium name="Ensembl"/>
        </authorList>
    </citation>
    <scope>IDENTIFICATION</scope>
</reference>
<dbReference type="GO" id="GO:0004035">
    <property type="term" value="F:alkaline phosphatase activity"/>
    <property type="evidence" value="ECO:0007669"/>
    <property type="project" value="UniProtKB-EC"/>
</dbReference>
<evidence type="ECO:0000313" key="20">
    <source>
        <dbReference type="Proteomes" id="UP000261620"/>
    </source>
</evidence>
<keyword evidence="13" id="KW-0449">Lipoprotein</keyword>
<feature type="signal peptide" evidence="18">
    <location>
        <begin position="1"/>
        <end position="24"/>
    </location>
</feature>
<dbReference type="SUPFAM" id="SSF53649">
    <property type="entry name" value="Alkaline phosphatase-like"/>
    <property type="match status" value="1"/>
</dbReference>
<evidence type="ECO:0000256" key="6">
    <source>
        <dbReference type="ARBA" id="ARBA00022622"/>
    </source>
</evidence>
<feature type="binding site" evidence="15">
    <location>
        <position position="71"/>
    </location>
    <ligand>
        <name>Zn(2+)</name>
        <dbReference type="ChEBI" id="CHEBI:29105"/>
        <label>2</label>
    </ligand>
</feature>
<dbReference type="GO" id="GO:0046872">
    <property type="term" value="F:metal ion binding"/>
    <property type="evidence" value="ECO:0007669"/>
    <property type="project" value="UniProtKB-KW"/>
</dbReference>
<feature type="binding site" evidence="15">
    <location>
        <position position="338"/>
    </location>
    <ligand>
        <name>Mg(2+)</name>
        <dbReference type="ChEBI" id="CHEBI:18420"/>
    </ligand>
</feature>
<name>A0A3Q3WPV7_MOLML</name>
<keyword evidence="8 17" id="KW-0378">Hydrolase</keyword>
<feature type="chain" id="PRO_5018553957" description="Alkaline phosphatase" evidence="18">
    <location>
        <begin position="25"/>
        <end position="498"/>
    </location>
</feature>
<feature type="active site" description="Phosphoserine intermediate" evidence="14">
    <location>
        <position position="121"/>
    </location>
</feature>
<dbReference type="PANTHER" id="PTHR11596:SF37">
    <property type="entry name" value="ALKALINE PHOSPHATASE"/>
    <property type="match status" value="1"/>
</dbReference>
<dbReference type="PRINTS" id="PR00113">
    <property type="entry name" value="ALKPHPHTASE"/>
</dbReference>
<comment type="catalytic activity">
    <reaction evidence="17">
        <text>a phosphate monoester + H2O = an alcohol + phosphate</text>
        <dbReference type="Rhea" id="RHEA:15017"/>
        <dbReference type="ChEBI" id="CHEBI:15377"/>
        <dbReference type="ChEBI" id="CHEBI:30879"/>
        <dbReference type="ChEBI" id="CHEBI:43474"/>
        <dbReference type="ChEBI" id="CHEBI:67140"/>
        <dbReference type="EC" id="3.1.3.1"/>
    </reaction>
</comment>
<protein>
    <recommendedName>
        <fullName evidence="4 17">Alkaline phosphatase</fullName>
        <ecNumber evidence="4 17">3.1.3.1</ecNumber>
    </recommendedName>
</protein>
<keyword evidence="18" id="KW-0732">Signal</keyword>
<dbReference type="Pfam" id="PF00245">
    <property type="entry name" value="Alk_phosphatase"/>
    <property type="match status" value="1"/>
</dbReference>
<comment type="cofactor">
    <cofactor evidence="15">
        <name>Zn(2+)</name>
        <dbReference type="ChEBI" id="CHEBI:29105"/>
    </cofactor>
    <text evidence="15">Binds 2 Zn(2+) ions.</text>
</comment>
<dbReference type="Gene3D" id="3.40.720.10">
    <property type="entry name" value="Alkaline Phosphatase, subunit A"/>
    <property type="match status" value="1"/>
</dbReference>
<dbReference type="OMA" id="EYDYDRT"/>